<organism evidence="1 2">
    <name type="scientific">Acinetobacter bereziniae</name>
    <name type="common">Acinetobacter genomosp. 10</name>
    <dbReference type="NCBI Taxonomy" id="106648"/>
    <lineage>
        <taxon>Bacteria</taxon>
        <taxon>Pseudomonadati</taxon>
        <taxon>Pseudomonadota</taxon>
        <taxon>Gammaproteobacteria</taxon>
        <taxon>Moraxellales</taxon>
        <taxon>Moraxellaceae</taxon>
        <taxon>Acinetobacter</taxon>
    </lineage>
</organism>
<gene>
    <name evidence="1" type="ORF">GAK29_04942</name>
</gene>
<evidence type="ECO:0000313" key="2">
    <source>
        <dbReference type="Proteomes" id="UP000490535"/>
    </source>
</evidence>
<reference evidence="2" key="1">
    <citation type="journal article" date="2020" name="MBio">
        <title>Horizontal gene transfer to a defensive symbiont with a reduced genome amongst a multipartite beetle microbiome.</title>
        <authorList>
            <person name="Waterworth S.C."/>
            <person name="Florez L.V."/>
            <person name="Rees E.R."/>
            <person name="Hertweck C."/>
            <person name="Kaltenpoth M."/>
            <person name="Kwan J.C."/>
        </authorList>
    </citation>
    <scope>NUCLEOTIDE SEQUENCE [LARGE SCALE GENOMIC DNA]</scope>
</reference>
<sequence>MNTFREFENINLSEKLFDKTESYAYWLSRYIATEVSIDLNDSIKRFALANYFLSNDIIFINKAGCLYKNLVPDITIYNENLSYFNDLFGMNKNYIKCTPYDYIISKNESIGWLYIFKQNFSLSLLQ</sequence>
<name>A0A833U8P3_ACIBZ</name>
<comment type="caution">
    <text evidence="1">The sequence shown here is derived from an EMBL/GenBank/DDBJ whole genome shotgun (WGS) entry which is preliminary data.</text>
</comment>
<dbReference type="EMBL" id="WNDP01000285">
    <property type="protein sequence ID" value="KAF1011601.1"/>
    <property type="molecule type" value="Genomic_DNA"/>
</dbReference>
<evidence type="ECO:0000313" key="1">
    <source>
        <dbReference type="EMBL" id="KAF1011601.1"/>
    </source>
</evidence>
<dbReference type="Proteomes" id="UP000490535">
    <property type="component" value="Unassembled WGS sequence"/>
</dbReference>
<protein>
    <submittedName>
        <fullName evidence="1">Uncharacterized protein</fullName>
    </submittedName>
</protein>
<accession>A0A833U8P3</accession>
<dbReference type="AlphaFoldDB" id="A0A833U8P3"/>
<proteinExistence type="predicted"/>